<dbReference type="AlphaFoldDB" id="A0A2P2PAL2"/>
<reference evidence="2" key="1">
    <citation type="submission" date="2018-02" db="EMBL/GenBank/DDBJ databases">
        <title>Rhizophora mucronata_Transcriptome.</title>
        <authorList>
            <person name="Meera S.P."/>
            <person name="Sreeshan A."/>
            <person name="Augustine A."/>
        </authorList>
    </citation>
    <scope>NUCLEOTIDE SEQUENCE</scope>
    <source>
        <tissue evidence="2">Leaf</tissue>
    </source>
</reference>
<dbReference type="EMBL" id="GGEC01071311">
    <property type="protein sequence ID" value="MBX51795.1"/>
    <property type="molecule type" value="Transcribed_RNA"/>
</dbReference>
<accession>A0A2P2PAL2</accession>
<protein>
    <submittedName>
        <fullName evidence="2">Transcription factor GTE4 isoform X2</fullName>
    </submittedName>
</protein>
<name>A0A2P2PAL2_RHIMU</name>
<organism evidence="2">
    <name type="scientific">Rhizophora mucronata</name>
    <name type="common">Asiatic mangrove</name>
    <dbReference type="NCBI Taxonomy" id="61149"/>
    <lineage>
        <taxon>Eukaryota</taxon>
        <taxon>Viridiplantae</taxon>
        <taxon>Streptophyta</taxon>
        <taxon>Embryophyta</taxon>
        <taxon>Tracheophyta</taxon>
        <taxon>Spermatophyta</taxon>
        <taxon>Magnoliopsida</taxon>
        <taxon>eudicotyledons</taxon>
        <taxon>Gunneridae</taxon>
        <taxon>Pentapetalae</taxon>
        <taxon>rosids</taxon>
        <taxon>fabids</taxon>
        <taxon>Malpighiales</taxon>
        <taxon>Rhizophoraceae</taxon>
        <taxon>Rhizophora</taxon>
    </lineage>
</organism>
<feature type="region of interest" description="Disordered" evidence="1">
    <location>
        <begin position="1"/>
        <end position="20"/>
    </location>
</feature>
<proteinExistence type="predicted"/>
<sequence length="76" mass="8559">MAPSITKINRGVGRSGGPHTTHLRINSCKFSNSITTTNPRTIFTIVIKPITRLTFFSFNLLFQAPNLFKFTHKLPL</sequence>
<evidence type="ECO:0000256" key="1">
    <source>
        <dbReference type="SAM" id="MobiDB-lite"/>
    </source>
</evidence>
<evidence type="ECO:0000313" key="2">
    <source>
        <dbReference type="EMBL" id="MBX51795.1"/>
    </source>
</evidence>